<dbReference type="Proteomes" id="UP000266720">
    <property type="component" value="Chromosome"/>
</dbReference>
<gene>
    <name evidence="1" type="ORF">TCARB_0848</name>
</gene>
<accession>A0A3G1A543</accession>
<dbReference type="GeneID" id="16574412"/>
<dbReference type="RefSeq" id="WP_020963413.1">
    <property type="nucleotide sequence ID" value="NZ_CP007493.1"/>
</dbReference>
<dbReference type="EMBL" id="CP007493">
    <property type="protein sequence ID" value="AJB41900.1"/>
    <property type="molecule type" value="Genomic_DNA"/>
</dbReference>
<name>A0A3G1A543_9CREN</name>
<protein>
    <submittedName>
        <fullName evidence="1">Uncharacterized protein</fullName>
    </submittedName>
</protein>
<reference evidence="2" key="1">
    <citation type="book" date="2010" name="EXTREMOPHILES" publisher="0:0-0">
        <title>Complete genome sequences of ten hyperthermophilic archaea reveal their metabolic capabilities and possible ecological roles.</title>
        <editorList>
            <person name="?"/>
        </editorList>
        <authorList>
            <person name="Ravin N.V."/>
            <person name="Mardanov A.V."/>
            <person name="Bonch-Osmolovskaya E.A."/>
            <person name="Skryabin K.G."/>
        </authorList>
    </citation>
    <scope>NUCLEOTIDE SEQUENCE [LARGE SCALE GENOMIC DNA]</scope>
    <source>
        <strain evidence="2">1505</strain>
    </source>
</reference>
<dbReference type="GeneID" id="25406274"/>
<dbReference type="AlphaFoldDB" id="A0A3G1A543"/>
<evidence type="ECO:0000313" key="1">
    <source>
        <dbReference type="EMBL" id="AJB41900.1"/>
    </source>
</evidence>
<evidence type="ECO:0000313" key="2">
    <source>
        <dbReference type="Proteomes" id="UP000266720"/>
    </source>
</evidence>
<dbReference type="KEGG" id="tcb:TCARB_0848"/>
<sequence>MAVQWCVKAVKDYVDKCSETLSREECAKRAEETVGTWTYRVNYSFFISGVFTRVLQRFMPDVAWKIHDTLVTRPRQRIAFDEQLYLNLLRVFSEIEKSPPSPEDRIHARKLRELIETALRLRSSIERV</sequence>
<dbReference type="STRING" id="697581.TCARB_0848"/>
<organism evidence="1 2">
    <name type="scientific">Thermofilum adornatum 1505</name>
    <dbReference type="NCBI Taxonomy" id="697581"/>
    <lineage>
        <taxon>Archaea</taxon>
        <taxon>Thermoproteota</taxon>
        <taxon>Thermoprotei</taxon>
        <taxon>Thermofilales</taxon>
        <taxon>Thermofilaceae</taxon>
        <taxon>Thermofilum</taxon>
    </lineage>
</organism>
<proteinExistence type="predicted"/>